<keyword evidence="1" id="KW-0812">Transmembrane</keyword>
<feature type="transmembrane region" description="Helical" evidence="1">
    <location>
        <begin position="69"/>
        <end position="88"/>
    </location>
</feature>
<evidence type="ECO:0000313" key="2">
    <source>
        <dbReference type="EMBL" id="OZI25299.1"/>
    </source>
</evidence>
<keyword evidence="1" id="KW-0472">Membrane</keyword>
<evidence type="ECO:0000256" key="1">
    <source>
        <dbReference type="SAM" id="Phobius"/>
    </source>
</evidence>
<keyword evidence="3" id="KW-1185">Reference proteome</keyword>
<keyword evidence="1" id="KW-1133">Transmembrane helix</keyword>
<dbReference type="InterPro" id="IPR022109">
    <property type="entry name" value="DUF3649"/>
</dbReference>
<evidence type="ECO:0000313" key="3">
    <source>
        <dbReference type="Proteomes" id="UP000216947"/>
    </source>
</evidence>
<feature type="transmembrane region" description="Helical" evidence="1">
    <location>
        <begin position="41"/>
        <end position="62"/>
    </location>
</feature>
<dbReference type="RefSeq" id="WP_026640447.1">
    <property type="nucleotide sequence ID" value="NZ_NEVK01000003.1"/>
</dbReference>
<reference evidence="3" key="1">
    <citation type="submission" date="2017-05" db="EMBL/GenBank/DDBJ databases">
        <title>Complete and WGS of Bordetella genogroups.</title>
        <authorList>
            <person name="Spilker T."/>
            <person name="Lipuma J."/>
        </authorList>
    </citation>
    <scope>NUCLEOTIDE SEQUENCE [LARGE SCALE GENOMIC DNA]</scope>
    <source>
        <strain evidence="3">AU18089</strain>
    </source>
</reference>
<organism evidence="2 3">
    <name type="scientific">Bordetella genomosp. 7</name>
    <dbReference type="NCBI Taxonomy" id="1416805"/>
    <lineage>
        <taxon>Bacteria</taxon>
        <taxon>Pseudomonadati</taxon>
        <taxon>Pseudomonadota</taxon>
        <taxon>Betaproteobacteria</taxon>
        <taxon>Burkholderiales</taxon>
        <taxon>Alcaligenaceae</taxon>
        <taxon>Bordetella</taxon>
    </lineage>
</organism>
<protein>
    <submittedName>
        <fullName evidence="2">Iron transporter</fullName>
    </submittedName>
</protein>
<dbReference type="EMBL" id="NEVK01000003">
    <property type="protein sequence ID" value="OZI25299.1"/>
    <property type="molecule type" value="Genomic_DNA"/>
</dbReference>
<dbReference type="AlphaFoldDB" id="A0A261RJU3"/>
<dbReference type="PROSITE" id="PS51257">
    <property type="entry name" value="PROKAR_LIPOPROTEIN"/>
    <property type="match status" value="1"/>
</dbReference>
<dbReference type="Pfam" id="PF12365">
    <property type="entry name" value="DUF3649"/>
    <property type="match status" value="1"/>
</dbReference>
<accession>A0A261RJU3</accession>
<name>A0A261RJU3_9BORD</name>
<dbReference type="Proteomes" id="UP000216947">
    <property type="component" value="Unassembled WGS sequence"/>
</dbReference>
<sequence>MARYRWAVASRTAAAVLGGYALASAMAGCLAVWLPMARADAVITGMLVAFVAYAAGVIWVYVARNAWRAWLGMLGPAALLAALCWLGRLTGAA</sequence>
<proteinExistence type="predicted"/>
<gene>
    <name evidence="2" type="ORF">CAL19_05250</name>
</gene>
<comment type="caution">
    <text evidence="2">The sequence shown here is derived from an EMBL/GenBank/DDBJ whole genome shotgun (WGS) entry which is preliminary data.</text>
</comment>